<dbReference type="EMBL" id="CM042885">
    <property type="protein sequence ID" value="KAI4364750.1"/>
    <property type="molecule type" value="Genomic_DNA"/>
</dbReference>
<organism evidence="1 2">
    <name type="scientific">Melastoma candidum</name>
    <dbReference type="NCBI Taxonomy" id="119954"/>
    <lineage>
        <taxon>Eukaryota</taxon>
        <taxon>Viridiplantae</taxon>
        <taxon>Streptophyta</taxon>
        <taxon>Embryophyta</taxon>
        <taxon>Tracheophyta</taxon>
        <taxon>Spermatophyta</taxon>
        <taxon>Magnoliopsida</taxon>
        <taxon>eudicotyledons</taxon>
        <taxon>Gunneridae</taxon>
        <taxon>Pentapetalae</taxon>
        <taxon>rosids</taxon>
        <taxon>malvids</taxon>
        <taxon>Myrtales</taxon>
        <taxon>Melastomataceae</taxon>
        <taxon>Melastomatoideae</taxon>
        <taxon>Melastomateae</taxon>
        <taxon>Melastoma</taxon>
    </lineage>
</organism>
<evidence type="ECO:0000313" key="1">
    <source>
        <dbReference type="EMBL" id="KAI4364750.1"/>
    </source>
</evidence>
<sequence length="445" mass="49039">MDPPLLHGVPAEEALEIAQVKEAVLPSVPDIDRVQDHQCQAVHPLSAEWRNTGTRRNSVGCWTEEEDAKLGEAVRQHKGKNWKMIATNLPGRTAVQCKFRWKSVLDPNHIKGQWTKEEDNLIVDLVEEHGEKQWALIAKSLPGRIGKQCRQRWYNYLRSGIVRTPWTEQEDSVLMEAHAQCGNKWAEFAKLLPGRSKQAIKSHWNQTLSKRVNNKNVAGRRPASEPSNSGNSDMKDLEELAQPQVGDYLSSFGATHEDASRAICEPTTKSDSRDCLGEGAEFTVPVEESSLSPNRDLLEAPKRSETAPADSSSGLSLNFASRAITESSAFLSTPLHNTGQFLEVSCPESTLKSAAKRFPKLPSIRRKYKLPAAAAAAADDSKKDSSGCVTMQVSGSSPTLSKKRVNVSGIRLFGKRLKCELDIVADELDRSTNSNDDNSSGVDMI</sequence>
<evidence type="ECO:0000313" key="2">
    <source>
        <dbReference type="Proteomes" id="UP001057402"/>
    </source>
</evidence>
<proteinExistence type="predicted"/>
<keyword evidence="2" id="KW-1185">Reference proteome</keyword>
<dbReference type="Proteomes" id="UP001057402">
    <property type="component" value="Chromosome 6"/>
</dbReference>
<protein>
    <submittedName>
        <fullName evidence="1">Uncharacterized protein</fullName>
    </submittedName>
</protein>
<reference evidence="2" key="1">
    <citation type="journal article" date="2023" name="Front. Plant Sci.">
        <title>Chromosomal-level genome assembly of Melastoma candidum provides insights into trichome evolution.</title>
        <authorList>
            <person name="Zhong Y."/>
            <person name="Wu W."/>
            <person name="Sun C."/>
            <person name="Zou P."/>
            <person name="Liu Y."/>
            <person name="Dai S."/>
            <person name="Zhou R."/>
        </authorList>
    </citation>
    <scope>NUCLEOTIDE SEQUENCE [LARGE SCALE GENOMIC DNA]</scope>
</reference>
<accession>A0ACB9QE77</accession>
<comment type="caution">
    <text evidence="1">The sequence shown here is derived from an EMBL/GenBank/DDBJ whole genome shotgun (WGS) entry which is preliminary data.</text>
</comment>
<gene>
    <name evidence="1" type="ORF">MLD38_020804</name>
</gene>
<name>A0ACB9QE77_9MYRT</name>